<dbReference type="InterPro" id="IPR004525">
    <property type="entry name" value="EpmA"/>
</dbReference>
<gene>
    <name evidence="5" type="ORF">DI586_03990</name>
</gene>
<dbReference type="Pfam" id="PF00152">
    <property type="entry name" value="tRNA-synt_2"/>
    <property type="match status" value="1"/>
</dbReference>
<reference evidence="5 6" key="1">
    <citation type="submission" date="2017-08" db="EMBL/GenBank/DDBJ databases">
        <title>Infants hospitalized years apart are colonized by the same room-sourced microbial strains.</title>
        <authorList>
            <person name="Brooks B."/>
            <person name="Olm M.R."/>
            <person name="Firek B.A."/>
            <person name="Baker R."/>
            <person name="Thomas B.C."/>
            <person name="Morowitz M.J."/>
            <person name="Banfield J.F."/>
        </authorList>
    </citation>
    <scope>NUCLEOTIDE SEQUENCE [LARGE SCALE GENOMIC DNA]</scope>
    <source>
        <strain evidence="5">S2_006_000_R2_64</strain>
    </source>
</reference>
<evidence type="ECO:0000259" key="4">
    <source>
        <dbReference type="PROSITE" id="PS50862"/>
    </source>
</evidence>
<keyword evidence="3" id="KW-0067">ATP-binding</keyword>
<dbReference type="PROSITE" id="PS50862">
    <property type="entry name" value="AA_TRNA_LIGASE_II"/>
    <property type="match status" value="1"/>
</dbReference>
<dbReference type="NCBIfam" id="TIGR00462">
    <property type="entry name" value="genX"/>
    <property type="match status" value="1"/>
</dbReference>
<dbReference type="AlphaFoldDB" id="A0A2W5HE10"/>
<dbReference type="InterPro" id="IPR018149">
    <property type="entry name" value="Lys-tRNA-synth_II_C"/>
</dbReference>
<dbReference type="NCBIfam" id="NF006828">
    <property type="entry name" value="PRK09350.1"/>
    <property type="match status" value="1"/>
</dbReference>
<evidence type="ECO:0000256" key="3">
    <source>
        <dbReference type="ARBA" id="ARBA00022840"/>
    </source>
</evidence>
<organism evidence="5 6">
    <name type="scientific">Micavibrio aeruginosavorus</name>
    <dbReference type="NCBI Taxonomy" id="349221"/>
    <lineage>
        <taxon>Bacteria</taxon>
        <taxon>Pseudomonadati</taxon>
        <taxon>Bdellovibrionota</taxon>
        <taxon>Bdellovibrionia</taxon>
        <taxon>Bdellovibrionales</taxon>
        <taxon>Pseudobdellovibrionaceae</taxon>
        <taxon>Micavibrio</taxon>
    </lineage>
</organism>
<dbReference type="PRINTS" id="PR00982">
    <property type="entry name" value="TRNASYNTHLYS"/>
</dbReference>
<dbReference type="Gene3D" id="3.30.930.10">
    <property type="entry name" value="Bira Bifunctional Protein, Domain 2"/>
    <property type="match status" value="1"/>
</dbReference>
<keyword evidence="2" id="KW-0547">Nucleotide-binding</keyword>
<protein>
    <submittedName>
        <fullName evidence="5">EF-P lysine aminoacylase GenX</fullName>
    </submittedName>
</protein>
<evidence type="ECO:0000313" key="5">
    <source>
        <dbReference type="EMBL" id="PZP56336.1"/>
    </source>
</evidence>
<comment type="caution">
    <text evidence="5">The sequence shown here is derived from an EMBL/GenBank/DDBJ whole genome shotgun (WGS) entry which is preliminary data.</text>
</comment>
<evidence type="ECO:0000256" key="2">
    <source>
        <dbReference type="ARBA" id="ARBA00022741"/>
    </source>
</evidence>
<name>A0A2W5HE10_9BACT</name>
<dbReference type="EMBL" id="QFOT01000029">
    <property type="protein sequence ID" value="PZP56336.1"/>
    <property type="molecule type" value="Genomic_DNA"/>
</dbReference>
<evidence type="ECO:0000313" key="6">
    <source>
        <dbReference type="Proteomes" id="UP000249739"/>
    </source>
</evidence>
<dbReference type="PANTHER" id="PTHR42918">
    <property type="entry name" value="LYSYL-TRNA SYNTHETASE"/>
    <property type="match status" value="1"/>
</dbReference>
<dbReference type="PANTHER" id="PTHR42918:SF6">
    <property type="entry name" value="ELONGATION FACTOR P--(R)-BETA-LYSINE LIGASE"/>
    <property type="match status" value="1"/>
</dbReference>
<dbReference type="InterPro" id="IPR004364">
    <property type="entry name" value="Aa-tRNA-synt_II"/>
</dbReference>
<dbReference type="InterPro" id="IPR006195">
    <property type="entry name" value="aa-tRNA-synth_II"/>
</dbReference>
<dbReference type="GO" id="GO:0005829">
    <property type="term" value="C:cytosol"/>
    <property type="evidence" value="ECO:0007669"/>
    <property type="project" value="TreeGrafter"/>
</dbReference>
<dbReference type="InterPro" id="IPR045864">
    <property type="entry name" value="aa-tRNA-synth_II/BPL/LPL"/>
</dbReference>
<proteinExistence type="predicted"/>
<dbReference type="GO" id="GO:0004824">
    <property type="term" value="F:lysine-tRNA ligase activity"/>
    <property type="evidence" value="ECO:0007669"/>
    <property type="project" value="InterPro"/>
</dbReference>
<dbReference type="GO" id="GO:0000049">
    <property type="term" value="F:tRNA binding"/>
    <property type="evidence" value="ECO:0007669"/>
    <property type="project" value="TreeGrafter"/>
</dbReference>
<dbReference type="SUPFAM" id="SSF55681">
    <property type="entry name" value="Class II aaRS and biotin synthetases"/>
    <property type="match status" value="1"/>
</dbReference>
<dbReference type="Proteomes" id="UP000249739">
    <property type="component" value="Unassembled WGS sequence"/>
</dbReference>
<evidence type="ECO:0000256" key="1">
    <source>
        <dbReference type="ARBA" id="ARBA00022598"/>
    </source>
</evidence>
<feature type="domain" description="Aminoacyl-transfer RNA synthetases class-II family profile" evidence="4">
    <location>
        <begin position="23"/>
        <end position="340"/>
    </location>
</feature>
<sequence length="340" mass="39226">MNQWWKPENFGQKTENLRTRMVLIRSVRKFFEERDFWEVETPILQVCPVMDTHILGIKADIRGVDKQIDRTRYLHTSPEFAMKKLLVAGLPKIFQICHVFRDAEASKRHSVEFTMIEWYRAEENYKVIMQDCVDLLRFCAKELGIKAYSYRDKICDPFRDWEIISVDDAFRQYAGIKLSDYLDDAAGFNQAIQEIGIRTAPGDAWDDLFFRVMDALIEPKLGNGVPTILCDYPVSLASLARRKPEDSRFAERFELYVCGVEVANAFGELTNAAEQEVRFAEELALKEQLYGDKYPVDQDFLDALKFGMPESSGIALGIDRLVMLAVGTDDIDQVLWTEKP</sequence>
<accession>A0A2W5HE10</accession>
<dbReference type="GO" id="GO:0005524">
    <property type="term" value="F:ATP binding"/>
    <property type="evidence" value="ECO:0007669"/>
    <property type="project" value="UniProtKB-KW"/>
</dbReference>
<dbReference type="GO" id="GO:0006430">
    <property type="term" value="P:lysyl-tRNA aminoacylation"/>
    <property type="evidence" value="ECO:0007669"/>
    <property type="project" value="InterPro"/>
</dbReference>
<keyword evidence="1" id="KW-0436">Ligase</keyword>